<dbReference type="SMART" id="SM00249">
    <property type="entry name" value="PHD"/>
    <property type="match status" value="1"/>
</dbReference>
<evidence type="ECO:0000256" key="3">
    <source>
        <dbReference type="ARBA" id="ARBA00022454"/>
    </source>
</evidence>
<keyword evidence="11" id="KW-0539">Nucleus</keyword>
<evidence type="ECO:0000256" key="8">
    <source>
        <dbReference type="ARBA" id="ARBA00022771"/>
    </source>
</evidence>
<feature type="non-terminal residue" evidence="15">
    <location>
        <position position="1"/>
    </location>
</feature>
<dbReference type="EMBL" id="JAHRIN010018246">
    <property type="protein sequence ID" value="MEQ2197854.1"/>
    <property type="molecule type" value="Genomic_DNA"/>
</dbReference>
<dbReference type="InterPro" id="IPR011011">
    <property type="entry name" value="Znf_FYVE_PHD"/>
</dbReference>
<gene>
    <name evidence="15" type="primary">NSD1_1</name>
    <name evidence="15" type="ORF">XENOCAPTIV_004215</name>
</gene>
<feature type="region of interest" description="Disordered" evidence="12">
    <location>
        <begin position="317"/>
        <end position="479"/>
    </location>
</feature>
<feature type="domain" description="SET" evidence="13">
    <location>
        <begin position="41"/>
        <end position="119"/>
    </location>
</feature>
<dbReference type="InterPro" id="IPR013083">
    <property type="entry name" value="Znf_RING/FYVE/PHD"/>
</dbReference>
<feature type="compositionally biased region" description="Acidic residues" evidence="12">
    <location>
        <begin position="387"/>
        <end position="439"/>
    </location>
</feature>
<dbReference type="InterPro" id="IPR050777">
    <property type="entry name" value="SET2_Histone-Lys_MeTrsfase"/>
</dbReference>
<dbReference type="Pfam" id="PF17982">
    <property type="entry name" value="C5HCH"/>
    <property type="match status" value="1"/>
</dbReference>
<dbReference type="Proteomes" id="UP001434883">
    <property type="component" value="Unassembled WGS sequence"/>
</dbReference>
<evidence type="ECO:0000256" key="4">
    <source>
        <dbReference type="ARBA" id="ARBA00022603"/>
    </source>
</evidence>
<organism evidence="15 16">
    <name type="scientific">Xenoophorus captivus</name>
    <dbReference type="NCBI Taxonomy" id="1517983"/>
    <lineage>
        <taxon>Eukaryota</taxon>
        <taxon>Metazoa</taxon>
        <taxon>Chordata</taxon>
        <taxon>Craniata</taxon>
        <taxon>Vertebrata</taxon>
        <taxon>Euteleostomi</taxon>
        <taxon>Actinopterygii</taxon>
        <taxon>Neopterygii</taxon>
        <taxon>Teleostei</taxon>
        <taxon>Neoteleostei</taxon>
        <taxon>Acanthomorphata</taxon>
        <taxon>Ovalentaria</taxon>
        <taxon>Atherinomorphae</taxon>
        <taxon>Cyprinodontiformes</taxon>
        <taxon>Goodeidae</taxon>
        <taxon>Xenoophorus</taxon>
    </lineage>
</organism>
<keyword evidence="5" id="KW-0808">Transferase</keyword>
<keyword evidence="6" id="KW-0949">S-adenosyl-L-methionine</keyword>
<evidence type="ECO:0000313" key="15">
    <source>
        <dbReference type="EMBL" id="MEQ2197854.1"/>
    </source>
</evidence>
<dbReference type="InterPro" id="IPR047432">
    <property type="entry name" value="PHD5_NSD1"/>
</dbReference>
<keyword evidence="8" id="KW-0863">Zinc-finger</keyword>
<dbReference type="SUPFAM" id="SSF57903">
    <property type="entry name" value="FYVE/PHD zinc finger"/>
    <property type="match status" value="1"/>
</dbReference>
<sequence>WWPAEVCLTKDIPNNILRMKHEVCAAGERCQNQTFTKRLYTSVEIYRTLSCGWGLRAISDIKKDRIIDAGPKGNQARFMNHSCQPNCETQKWTVNGDTRVGLFALQDIPKGFSDGVDFICLRVELTFNYNLECRGNGKTACKCGAPNCSGFLGVRPKNQPPADKVKLKEGKRRVSMKKKTKQQVTKEREDECFSCGDGGQIVSCKKPGCPKVYHADCLNLAKRPAGRWECPWHQCDVCGKEAASFCEMCPNSYCKEHREGMLFISKLDGKLSCSEHDPCGPDPLEPGEIREYMPNMASMRPGSMAVPVPPSVLPAIKGATPSSSSPAASLSLSPTQAAPSSREPPPRLYINTKTATSSFVPSNRSYLADRTEQKTITTRSSARVEGEDGEVEDSEVEDGEVEDGEVYGLDMEEDDDDEDEDDEVNETEEMEIVEDEEEEPLYRSDVLEDDDDEEDEEEDSYGTWGDYVDDDADEGEVEE</sequence>
<comment type="caution">
    <text evidence="15">The sequence shown here is derived from an EMBL/GenBank/DDBJ whole genome shotgun (WGS) entry which is preliminary data.</text>
</comment>
<feature type="compositionally biased region" description="Acidic residues" evidence="12">
    <location>
        <begin position="467"/>
        <end position="479"/>
    </location>
</feature>
<dbReference type="SMART" id="SM00317">
    <property type="entry name" value="SET"/>
    <property type="match status" value="1"/>
</dbReference>
<feature type="compositionally biased region" description="Polar residues" evidence="12">
    <location>
        <begin position="351"/>
        <end position="365"/>
    </location>
</feature>
<dbReference type="Gene3D" id="3.30.40.10">
    <property type="entry name" value="Zinc/RING finger domain, C3HC4 (zinc finger)"/>
    <property type="match status" value="1"/>
</dbReference>
<keyword evidence="3" id="KW-0158">Chromosome</keyword>
<dbReference type="InterPro" id="IPR046341">
    <property type="entry name" value="SET_dom_sf"/>
</dbReference>
<feature type="compositionally biased region" description="Acidic residues" evidence="12">
    <location>
        <begin position="447"/>
        <end position="460"/>
    </location>
</feature>
<dbReference type="Gene3D" id="2.170.270.10">
    <property type="entry name" value="SET domain"/>
    <property type="match status" value="2"/>
</dbReference>
<dbReference type="InterPro" id="IPR001214">
    <property type="entry name" value="SET_dom"/>
</dbReference>
<reference evidence="15 16" key="1">
    <citation type="submission" date="2021-06" db="EMBL/GenBank/DDBJ databases">
        <authorList>
            <person name="Palmer J.M."/>
        </authorList>
    </citation>
    <scope>NUCLEOTIDE SEQUENCE [LARGE SCALE GENOMIC DNA]</scope>
    <source>
        <strain evidence="15 16">XC_2019</strain>
        <tissue evidence="15">Muscle</tissue>
    </source>
</reference>
<dbReference type="SUPFAM" id="SSF82199">
    <property type="entry name" value="SET domain"/>
    <property type="match status" value="1"/>
</dbReference>
<dbReference type="InterPro" id="IPR041306">
    <property type="entry name" value="C5HCH"/>
</dbReference>
<evidence type="ECO:0000259" key="13">
    <source>
        <dbReference type="PROSITE" id="PS50280"/>
    </source>
</evidence>
<keyword evidence="10" id="KW-0156">Chromatin regulator</keyword>
<accession>A0ABV0QPV8</accession>
<feature type="compositionally biased region" description="Low complexity" evidence="12">
    <location>
        <begin position="319"/>
        <end position="341"/>
    </location>
</feature>
<evidence type="ECO:0000256" key="10">
    <source>
        <dbReference type="ARBA" id="ARBA00022853"/>
    </source>
</evidence>
<feature type="domain" description="Post-SET" evidence="14">
    <location>
        <begin position="137"/>
        <end position="153"/>
    </location>
</feature>
<evidence type="ECO:0000256" key="6">
    <source>
        <dbReference type="ARBA" id="ARBA00022691"/>
    </source>
</evidence>
<evidence type="ECO:0000256" key="2">
    <source>
        <dbReference type="ARBA" id="ARBA00004286"/>
    </source>
</evidence>
<keyword evidence="16" id="KW-1185">Reference proteome</keyword>
<dbReference type="CDD" id="cd15659">
    <property type="entry name" value="PHD5_NSD1"/>
    <property type="match status" value="1"/>
</dbReference>
<protein>
    <submittedName>
        <fullName evidence="15">Histone-lysine N-methyltransferase, H3 lysine-36 and H4 lysine-20 specific</fullName>
    </submittedName>
</protein>
<evidence type="ECO:0000313" key="16">
    <source>
        <dbReference type="Proteomes" id="UP001434883"/>
    </source>
</evidence>
<dbReference type="PROSITE" id="PS50868">
    <property type="entry name" value="POST_SET"/>
    <property type="match status" value="1"/>
</dbReference>
<comment type="subcellular location">
    <subcellularLocation>
        <location evidence="2">Chromosome</location>
    </subcellularLocation>
    <subcellularLocation>
        <location evidence="1">Nucleus</location>
    </subcellularLocation>
</comment>
<evidence type="ECO:0000256" key="12">
    <source>
        <dbReference type="SAM" id="MobiDB-lite"/>
    </source>
</evidence>
<dbReference type="PROSITE" id="PS50280">
    <property type="entry name" value="SET"/>
    <property type="match status" value="1"/>
</dbReference>
<keyword evidence="4" id="KW-0489">Methyltransferase</keyword>
<evidence type="ECO:0000256" key="9">
    <source>
        <dbReference type="ARBA" id="ARBA00022833"/>
    </source>
</evidence>
<dbReference type="InterPro" id="IPR001965">
    <property type="entry name" value="Znf_PHD"/>
</dbReference>
<dbReference type="SMART" id="SM00508">
    <property type="entry name" value="PostSET"/>
    <property type="match status" value="1"/>
</dbReference>
<dbReference type="PANTHER" id="PTHR22884">
    <property type="entry name" value="SET DOMAIN PROTEINS"/>
    <property type="match status" value="1"/>
</dbReference>
<evidence type="ECO:0000256" key="1">
    <source>
        <dbReference type="ARBA" id="ARBA00004123"/>
    </source>
</evidence>
<evidence type="ECO:0000256" key="7">
    <source>
        <dbReference type="ARBA" id="ARBA00022723"/>
    </source>
</evidence>
<dbReference type="InterPro" id="IPR003616">
    <property type="entry name" value="Post-SET_dom"/>
</dbReference>
<evidence type="ECO:0000256" key="5">
    <source>
        <dbReference type="ARBA" id="ARBA00022679"/>
    </source>
</evidence>
<name>A0ABV0QPV8_9TELE</name>
<keyword evidence="7" id="KW-0479">Metal-binding</keyword>
<keyword evidence="9" id="KW-0862">Zinc</keyword>
<evidence type="ECO:0000256" key="11">
    <source>
        <dbReference type="ARBA" id="ARBA00023242"/>
    </source>
</evidence>
<dbReference type="Pfam" id="PF00856">
    <property type="entry name" value="SET"/>
    <property type="match status" value="1"/>
</dbReference>
<proteinExistence type="predicted"/>
<evidence type="ECO:0000259" key="14">
    <source>
        <dbReference type="PROSITE" id="PS50868"/>
    </source>
</evidence>